<proteinExistence type="predicted"/>
<organism evidence="1 2">
    <name type="scientific">Goodea atripinnis</name>
    <dbReference type="NCBI Taxonomy" id="208336"/>
    <lineage>
        <taxon>Eukaryota</taxon>
        <taxon>Metazoa</taxon>
        <taxon>Chordata</taxon>
        <taxon>Craniata</taxon>
        <taxon>Vertebrata</taxon>
        <taxon>Euteleostomi</taxon>
        <taxon>Actinopterygii</taxon>
        <taxon>Neopterygii</taxon>
        <taxon>Teleostei</taxon>
        <taxon>Neoteleostei</taxon>
        <taxon>Acanthomorphata</taxon>
        <taxon>Ovalentaria</taxon>
        <taxon>Atherinomorphae</taxon>
        <taxon>Cyprinodontiformes</taxon>
        <taxon>Goodeidae</taxon>
        <taxon>Goodea</taxon>
    </lineage>
</organism>
<dbReference type="CDD" id="cd23767">
    <property type="entry name" value="IQCD"/>
    <property type="match status" value="1"/>
</dbReference>
<dbReference type="EMBL" id="JAHRIO010090060">
    <property type="protein sequence ID" value="MEQ2187248.1"/>
    <property type="molecule type" value="Genomic_DNA"/>
</dbReference>
<dbReference type="Proteomes" id="UP001476798">
    <property type="component" value="Unassembled WGS sequence"/>
</dbReference>
<dbReference type="SMART" id="SM00015">
    <property type="entry name" value="IQ"/>
    <property type="match status" value="2"/>
</dbReference>
<name>A0ABV0PUP7_9TELE</name>
<keyword evidence="2" id="KW-1185">Reference proteome</keyword>
<reference evidence="1 2" key="1">
    <citation type="submission" date="2021-06" db="EMBL/GenBank/DDBJ databases">
        <authorList>
            <person name="Palmer J.M."/>
        </authorList>
    </citation>
    <scope>NUCLEOTIDE SEQUENCE [LARGE SCALE GENOMIC DNA]</scope>
    <source>
        <strain evidence="1 2">GA_2019</strain>
        <tissue evidence="1">Muscle</tissue>
    </source>
</reference>
<gene>
    <name evidence="1" type="ORF">GOODEAATRI_002724</name>
</gene>
<dbReference type="PROSITE" id="PS50096">
    <property type="entry name" value="IQ"/>
    <property type="match status" value="2"/>
</dbReference>
<protein>
    <submittedName>
        <fullName evidence="1">Uncharacterized protein</fullName>
    </submittedName>
</protein>
<comment type="caution">
    <text evidence="1">The sequence shown here is derived from an EMBL/GenBank/DDBJ whole genome shotgun (WGS) entry which is preliminary data.</text>
</comment>
<sequence>MDVLLSLASQLMRRAEVRSKVSTERVRAACVIQAAWRSFQTRRRVKSLNRAVSTLQKRYRARRRRLQEQKEAQRWEEQLRYQVRPYLQECERRAAVVIQSVYRGFRERRRYNDSLRDALRESQRQQCAARTLQRAAESFLSPSASIAARARDTHNATLQANRLPWWRTLGEMHTGEEASPAHLQELEAVFGGLFIGGSAVVRGGTEVDGLKV</sequence>
<dbReference type="InterPro" id="IPR000048">
    <property type="entry name" value="IQ_motif_EF-hand-BS"/>
</dbReference>
<evidence type="ECO:0000313" key="1">
    <source>
        <dbReference type="EMBL" id="MEQ2187248.1"/>
    </source>
</evidence>
<accession>A0ABV0PUP7</accession>
<dbReference type="PANTHER" id="PTHR15673">
    <property type="entry name" value="IQ CALMODULIN-BINDING MOTIF CONTAINING PROTEIN 1"/>
    <property type="match status" value="1"/>
</dbReference>
<evidence type="ECO:0000313" key="2">
    <source>
        <dbReference type="Proteomes" id="UP001476798"/>
    </source>
</evidence>
<dbReference type="PANTHER" id="PTHR15673:SF2">
    <property type="entry name" value="IQ CALMODULIN-BINDING MOTIF-CONTAINING PROTEIN 1"/>
    <property type="match status" value="1"/>
</dbReference>
<dbReference type="Gene3D" id="1.20.5.190">
    <property type="match status" value="2"/>
</dbReference>
<dbReference type="Pfam" id="PF00612">
    <property type="entry name" value="IQ"/>
    <property type="match status" value="2"/>
</dbReference>
<dbReference type="InterPro" id="IPR028765">
    <property type="entry name" value="IQCB1"/>
</dbReference>